<dbReference type="InterPro" id="IPR028994">
    <property type="entry name" value="Integrin_alpha_N"/>
</dbReference>
<dbReference type="PANTHER" id="PTHR16026">
    <property type="entry name" value="CARTILAGE ACIDIC PROTEIN 1"/>
    <property type="match status" value="1"/>
</dbReference>
<protein>
    <submittedName>
        <fullName evidence="3">RNA-binding protein</fullName>
    </submittedName>
</protein>
<dbReference type="Gene3D" id="2.130.10.130">
    <property type="entry name" value="Integrin alpha, N-terminal"/>
    <property type="match status" value="4"/>
</dbReference>
<dbReference type="EMBL" id="JSVC01000015">
    <property type="protein sequence ID" value="KIC94207.1"/>
    <property type="molecule type" value="Genomic_DNA"/>
</dbReference>
<gene>
    <name evidence="3" type="ORF">OI18_13540</name>
</gene>
<evidence type="ECO:0000256" key="1">
    <source>
        <dbReference type="ARBA" id="ARBA00022729"/>
    </source>
</evidence>
<comment type="caution">
    <text evidence="3">The sequence shown here is derived from an EMBL/GenBank/DDBJ whole genome shotgun (WGS) entry which is preliminary data.</text>
</comment>
<keyword evidence="4" id="KW-1185">Reference proteome</keyword>
<evidence type="ECO:0000313" key="3">
    <source>
        <dbReference type="EMBL" id="KIC94207.1"/>
    </source>
</evidence>
<dbReference type="Pfam" id="PF07593">
    <property type="entry name" value="UnbV_ASPIC"/>
    <property type="match status" value="1"/>
</dbReference>
<dbReference type="InterPro" id="IPR013517">
    <property type="entry name" value="FG-GAP"/>
</dbReference>
<name>A0A0C1L2H9_9BACT</name>
<dbReference type="PANTHER" id="PTHR16026:SF0">
    <property type="entry name" value="CARTILAGE ACIDIC PROTEIN 1"/>
    <property type="match status" value="1"/>
</dbReference>
<reference evidence="3 4" key="1">
    <citation type="submission" date="2014-11" db="EMBL/GenBank/DDBJ databases">
        <title>Genome sequence of Flavihumibacter solisilvae 3-3.</title>
        <authorList>
            <person name="Zhou G."/>
            <person name="Li M."/>
            <person name="Wang G."/>
        </authorList>
    </citation>
    <scope>NUCLEOTIDE SEQUENCE [LARGE SCALE GENOMIC DNA]</scope>
    <source>
        <strain evidence="3 4">3-3</strain>
    </source>
</reference>
<sequence length="1154" mass="127883">MAAIPGCSDNGKNKPLFEQLPSGRTGIDFSNEIREDEKLNILTFEYFYNGAGVGIGDFNNDSLPDVFFSSNMGKSRLYLNEGDFRFRDITEASGINTEGKWATGVSVVDINQDGFSDIYLSFAGPHEAGKRANAFYINNRDNSFTDRAAAYGLADTGHSVQAVFFDYDRDSDLDMYLLTNITDETGPNIIRPKRNNGEMANTDRLYRNNGNETFTNVSRDAGITHEGYGLGVAVCDFNTDGWPDLFVSNDYVSNDLLYINNCDGTFSERSSAAFRHTSYSAMGNDVADMNNDGKPDIIEVDMLPPDNFRSKLMLGATNHDRYRSEIQYGYAPQFMRNTLQLNQGAGPGQLPAFSEISMLSGVAATDWSWSPLFADFDNDGWKDLMITNGYPRDITNRDFISYRAQNFMQENSAESQQEKWFAALQQLDGALLHSFLFQNKKDLTYKDVSAEWGFNTSAYSSGAAYADLDRDGDLDLIIVNTGKPAGIYRNNAETLIKNHFLGINLAGPAGNIEGYGARIKVFADSLSIYQEQYPVRGYQSTVESTIHLGLGKNKTADSVIVLWPDGKMSRLLNVLANQVISVKYSDAVLPEPKPVMIATPLFENANQKYGIQFRHAESPYTDFNIQPLLPHKFSQSGPGITVGDMNGDGLDDFFVGGAYHQSGQLFFQQANGKFLPRKLDSDRKQEEDLGVLLFDADKDRDLDLYIVSGGNEFEAGSRYYQDRLYKNNGKGTFTRDSLALPKETSSGSCVVATDFDLDGDLDLFVGGKIIPQHYPDGGVSRLLENNGGRFTDVTDAKAPGLKNIGMVNAAIWSDVNNDQRPDLVLAGEWMPITVFINEHTRFTNATTSFGLDHTVGWWNSIQAGDFNQDGKTDFIAGNLGSNSRYTTNDKHPLSIYINDFGNIGNRNPIITVNDSGVGYPIHPRDDLMMQLPGLRKKFPLYADYAKARITDLFTADQLQKAKSIRANTFQTVQLVNNGDKPWTIHPLCVEAQFAPIFGILVNDFDTDGFDDVLLTGNFYGAEVINGQYDAFKGLFLKGKPGGGFTVAANDFRMEGDGKGLAEILVKNRSLVLAATNNDTLSVFEQKPVQSKRTEKLHNDDAWAILHFQNGKTARKEFYYGSGYLSSSGRYLHIPANVKAVEVYNSKGVKRSLVL</sequence>
<keyword evidence="1" id="KW-0732">Signal</keyword>
<dbReference type="AlphaFoldDB" id="A0A0C1L2H9"/>
<dbReference type="STRING" id="1349421.OI18_13540"/>
<organism evidence="3 4">
    <name type="scientific">Flavihumibacter solisilvae</name>
    <dbReference type="NCBI Taxonomy" id="1349421"/>
    <lineage>
        <taxon>Bacteria</taxon>
        <taxon>Pseudomonadati</taxon>
        <taxon>Bacteroidota</taxon>
        <taxon>Chitinophagia</taxon>
        <taxon>Chitinophagales</taxon>
        <taxon>Chitinophagaceae</taxon>
        <taxon>Flavihumibacter</taxon>
    </lineage>
</organism>
<dbReference type="InterPro" id="IPR027039">
    <property type="entry name" value="Crtac1"/>
</dbReference>
<evidence type="ECO:0000259" key="2">
    <source>
        <dbReference type="Pfam" id="PF07593"/>
    </source>
</evidence>
<dbReference type="Pfam" id="PF13517">
    <property type="entry name" value="FG-GAP_3"/>
    <property type="match status" value="4"/>
</dbReference>
<dbReference type="Proteomes" id="UP000031408">
    <property type="component" value="Unassembled WGS sequence"/>
</dbReference>
<dbReference type="SUPFAM" id="SSF69318">
    <property type="entry name" value="Integrin alpha N-terminal domain"/>
    <property type="match status" value="2"/>
</dbReference>
<feature type="domain" description="ASPIC/UnbV" evidence="2">
    <location>
        <begin position="514"/>
        <end position="580"/>
    </location>
</feature>
<evidence type="ECO:0000313" key="4">
    <source>
        <dbReference type="Proteomes" id="UP000031408"/>
    </source>
</evidence>
<accession>A0A0C1L2H9</accession>
<dbReference type="InterPro" id="IPR011519">
    <property type="entry name" value="UnbV_ASPIC"/>
</dbReference>
<proteinExistence type="predicted"/>